<gene>
    <name evidence="3" type="ORF">F6W96_31995</name>
</gene>
<keyword evidence="2" id="KW-0472">Membrane</keyword>
<dbReference type="Proteomes" id="UP000500953">
    <property type="component" value="Chromosome"/>
</dbReference>
<dbReference type="EMBL" id="CP046173">
    <property type="protein sequence ID" value="QIS24573.1"/>
    <property type="molecule type" value="Genomic_DNA"/>
</dbReference>
<keyword evidence="2" id="KW-0812">Transmembrane</keyword>
<evidence type="ECO:0000313" key="4">
    <source>
        <dbReference type="Proteomes" id="UP000500953"/>
    </source>
</evidence>
<feature type="region of interest" description="Disordered" evidence="1">
    <location>
        <begin position="52"/>
        <end position="71"/>
    </location>
</feature>
<reference evidence="3 4" key="1">
    <citation type="journal article" date="2019" name="ACS Chem. Biol.">
        <title>Identification and Mobilization of a Cryptic Antibiotic Biosynthesis Gene Locus from a Human-Pathogenic Nocardia Isolate.</title>
        <authorList>
            <person name="Herisse M."/>
            <person name="Ishida K."/>
            <person name="Porter J.L."/>
            <person name="Howden B."/>
            <person name="Hertweck C."/>
            <person name="Stinear T.P."/>
            <person name="Pidot S.J."/>
        </authorList>
    </citation>
    <scope>NUCLEOTIDE SEQUENCE [LARGE SCALE GENOMIC DNA]</scope>
    <source>
        <strain evidence="3 4">AUSMDU00012715</strain>
    </source>
</reference>
<feature type="transmembrane region" description="Helical" evidence="2">
    <location>
        <begin position="23"/>
        <end position="46"/>
    </location>
</feature>
<evidence type="ECO:0000313" key="3">
    <source>
        <dbReference type="EMBL" id="QIS24573.1"/>
    </source>
</evidence>
<evidence type="ECO:0000256" key="1">
    <source>
        <dbReference type="SAM" id="MobiDB-lite"/>
    </source>
</evidence>
<sequence>MGAGDREPEAQSAGAGRGASRAIGGWTVGLICVVIVASGVIVAGLLHKSEPELTTKPLSPDRTSALSPRSGHAYVEPPVTYPVAIPGCATVEPPPGKRGLTGWASSRPFSYDNPAYPWFSGAKAGAMTQALRDALPGGVEIGFASVEQSLVFQPIPKADTGRPTPFDGRTAAEGTVIRGDRSGSLRVTVKQSSDPIPPCVAGALDERRHLADGGIADTQDSWYEVDKVRTRTRSVRAYLPDGTVVGVDADDVVDRGHSSAVPLTIDELVTMVTATPGLRVTTPVPPMTPEPPESCLFATLEFGKKGKQYDRDTAARLNAVLAGIPLDGLTLDRSLGNLRPGGSGGGGLCEVLQATGAQGRSRLAITIGTNEPGADDDSTWEHGTTRQLPGGVTVREKESTTTETDREVTVTHASGSWIRISSTGEVVALSFAQLEAIALTPGLEVT</sequence>
<protein>
    <submittedName>
        <fullName evidence="3">Uncharacterized protein</fullName>
    </submittedName>
</protein>
<proteinExistence type="predicted"/>
<name>A0A6G9ZHV1_9NOCA</name>
<evidence type="ECO:0000256" key="2">
    <source>
        <dbReference type="SAM" id="Phobius"/>
    </source>
</evidence>
<dbReference type="AlphaFoldDB" id="A0A6G9ZHV1"/>
<organism evidence="3 4">
    <name type="scientific">Nocardia terpenica</name>
    <dbReference type="NCBI Taxonomy" id="455432"/>
    <lineage>
        <taxon>Bacteria</taxon>
        <taxon>Bacillati</taxon>
        <taxon>Actinomycetota</taxon>
        <taxon>Actinomycetes</taxon>
        <taxon>Mycobacteriales</taxon>
        <taxon>Nocardiaceae</taxon>
        <taxon>Nocardia</taxon>
    </lineage>
</organism>
<keyword evidence="2" id="KW-1133">Transmembrane helix</keyword>
<accession>A0A6G9ZHV1</accession>